<dbReference type="RefSeq" id="WP_345432157.1">
    <property type="nucleotide sequence ID" value="NZ_BAABHK010000004.1"/>
</dbReference>
<accession>A0ABP8UD37</accession>
<organism evidence="3 4">
    <name type="scientific">Actinoallomurus vinaceus</name>
    <dbReference type="NCBI Taxonomy" id="1080074"/>
    <lineage>
        <taxon>Bacteria</taxon>
        <taxon>Bacillati</taxon>
        <taxon>Actinomycetota</taxon>
        <taxon>Actinomycetes</taxon>
        <taxon>Streptosporangiales</taxon>
        <taxon>Thermomonosporaceae</taxon>
        <taxon>Actinoallomurus</taxon>
    </lineage>
</organism>
<evidence type="ECO:0000259" key="2">
    <source>
        <dbReference type="PROSITE" id="PS50943"/>
    </source>
</evidence>
<feature type="compositionally biased region" description="Basic and acidic residues" evidence="1">
    <location>
        <begin position="26"/>
        <end position="47"/>
    </location>
</feature>
<dbReference type="InterPro" id="IPR010982">
    <property type="entry name" value="Lambda_DNA-bd_dom_sf"/>
</dbReference>
<dbReference type="CDD" id="cd00093">
    <property type="entry name" value="HTH_XRE"/>
    <property type="match status" value="1"/>
</dbReference>
<proteinExistence type="predicted"/>
<dbReference type="Proteomes" id="UP001501442">
    <property type="component" value="Unassembled WGS sequence"/>
</dbReference>
<name>A0ABP8UD37_9ACTN</name>
<dbReference type="SMART" id="SM00530">
    <property type="entry name" value="HTH_XRE"/>
    <property type="match status" value="1"/>
</dbReference>
<dbReference type="PROSITE" id="PS50943">
    <property type="entry name" value="HTH_CROC1"/>
    <property type="match status" value="1"/>
</dbReference>
<comment type="caution">
    <text evidence="3">The sequence shown here is derived from an EMBL/GenBank/DDBJ whole genome shotgun (WGS) entry which is preliminary data.</text>
</comment>
<dbReference type="Pfam" id="PF01381">
    <property type="entry name" value="HTH_3"/>
    <property type="match status" value="1"/>
</dbReference>
<evidence type="ECO:0000313" key="4">
    <source>
        <dbReference type="Proteomes" id="UP001501442"/>
    </source>
</evidence>
<dbReference type="EMBL" id="BAABHK010000004">
    <property type="protein sequence ID" value="GAA4627033.1"/>
    <property type="molecule type" value="Genomic_DNA"/>
</dbReference>
<feature type="domain" description="HTH cro/C1-type" evidence="2">
    <location>
        <begin position="48"/>
        <end position="102"/>
    </location>
</feature>
<dbReference type="Gene3D" id="1.10.260.40">
    <property type="entry name" value="lambda repressor-like DNA-binding domains"/>
    <property type="match status" value="1"/>
</dbReference>
<dbReference type="InterPro" id="IPR001387">
    <property type="entry name" value="Cro/C1-type_HTH"/>
</dbReference>
<evidence type="ECO:0000313" key="3">
    <source>
        <dbReference type="EMBL" id="GAA4627033.1"/>
    </source>
</evidence>
<evidence type="ECO:0000256" key="1">
    <source>
        <dbReference type="SAM" id="MobiDB-lite"/>
    </source>
</evidence>
<protein>
    <recommendedName>
        <fullName evidence="2">HTH cro/C1-type domain-containing protein</fullName>
    </recommendedName>
</protein>
<dbReference type="SUPFAM" id="SSF47413">
    <property type="entry name" value="lambda repressor-like DNA-binding domains"/>
    <property type="match status" value="1"/>
</dbReference>
<reference evidence="4" key="1">
    <citation type="journal article" date="2019" name="Int. J. Syst. Evol. Microbiol.">
        <title>The Global Catalogue of Microorganisms (GCM) 10K type strain sequencing project: providing services to taxonomists for standard genome sequencing and annotation.</title>
        <authorList>
            <consortium name="The Broad Institute Genomics Platform"/>
            <consortium name="The Broad Institute Genome Sequencing Center for Infectious Disease"/>
            <person name="Wu L."/>
            <person name="Ma J."/>
        </authorList>
    </citation>
    <scope>NUCLEOTIDE SEQUENCE [LARGE SCALE GENOMIC DNA]</scope>
    <source>
        <strain evidence="4">JCM 17939</strain>
    </source>
</reference>
<gene>
    <name evidence="3" type="ORF">GCM10023196_037670</name>
</gene>
<keyword evidence="4" id="KW-1185">Reference proteome</keyword>
<feature type="region of interest" description="Disordered" evidence="1">
    <location>
        <begin position="1"/>
        <end position="47"/>
    </location>
</feature>
<sequence length="112" mass="12214">MIEDPDGTPVVGQDDPGLGENNQGGEADRDVPGTSTPEHKLLQDPEVLRSRRLVRGLEQTELAQRAGCTQAAVSRLERGNRSARLSTLRKLAVALECEVKDLIAPHHRRKAS</sequence>